<feature type="domain" description="HTH merR-type" evidence="2">
    <location>
        <begin position="13"/>
        <end position="50"/>
    </location>
</feature>
<dbReference type="Gene3D" id="1.10.1660.10">
    <property type="match status" value="2"/>
</dbReference>
<protein>
    <submittedName>
        <fullName evidence="3">DNA-binding transcriptional MerR regulator</fullName>
    </submittedName>
</protein>
<feature type="domain" description="HTH merR-type" evidence="2">
    <location>
        <begin position="126"/>
        <end position="195"/>
    </location>
</feature>
<dbReference type="Proteomes" id="UP000588112">
    <property type="component" value="Unassembled WGS sequence"/>
</dbReference>
<sequence>MGREDPGLRPIDLARLAGVSAQQIRNYADAGVLPPTPRTPSGYRRFDARHRLALITYRALGAGYGWEPARQIMKAVHAGQEAEALALVDAVHAASHERRLSLRAAGEALEAVAGQTPNSTAAPRAGLRIGEVAALLGVRTSALRVWESCGLLTPAREPMTGYRRYGPADVRDARMVDMLRRGRYPLPQVRAVLDGLRRTGSTDALRTALAERQAELTRRAAAMLEAAGRLHAYLATLHERTASPGAGPWRPRTPMAAARGGVGGDPAFYLGFSGEWSGSRSEVDIE</sequence>
<evidence type="ECO:0000259" key="2">
    <source>
        <dbReference type="PROSITE" id="PS50937"/>
    </source>
</evidence>
<keyword evidence="1 3" id="KW-0238">DNA-binding</keyword>
<dbReference type="GO" id="GO:0003700">
    <property type="term" value="F:DNA-binding transcription factor activity"/>
    <property type="evidence" value="ECO:0007669"/>
    <property type="project" value="InterPro"/>
</dbReference>
<dbReference type="SUPFAM" id="SSF46955">
    <property type="entry name" value="Putative DNA-binding domain"/>
    <property type="match status" value="2"/>
</dbReference>
<evidence type="ECO:0000313" key="3">
    <source>
        <dbReference type="EMBL" id="MBB5631456.1"/>
    </source>
</evidence>
<comment type="caution">
    <text evidence="3">The sequence shown here is derived from an EMBL/GenBank/DDBJ whole genome shotgun (WGS) entry which is preliminary data.</text>
</comment>
<dbReference type="PANTHER" id="PTHR30204:SF93">
    <property type="entry name" value="HTH MERR-TYPE DOMAIN-CONTAINING PROTEIN"/>
    <property type="match status" value="1"/>
</dbReference>
<dbReference type="Pfam" id="PF13411">
    <property type="entry name" value="MerR_1"/>
    <property type="match status" value="1"/>
</dbReference>
<dbReference type="PANTHER" id="PTHR30204">
    <property type="entry name" value="REDOX-CYCLING DRUG-SENSING TRANSCRIPTIONAL ACTIVATOR SOXR"/>
    <property type="match status" value="1"/>
</dbReference>
<proteinExistence type="predicted"/>
<evidence type="ECO:0000313" key="4">
    <source>
        <dbReference type="Proteomes" id="UP000588112"/>
    </source>
</evidence>
<dbReference type="InterPro" id="IPR047057">
    <property type="entry name" value="MerR_fam"/>
</dbReference>
<gene>
    <name evidence="3" type="ORF">BJ981_007242</name>
</gene>
<organism evidence="3 4">
    <name type="scientific">Sphaerisporangium krabiense</name>
    <dbReference type="NCBI Taxonomy" id="763782"/>
    <lineage>
        <taxon>Bacteria</taxon>
        <taxon>Bacillati</taxon>
        <taxon>Actinomycetota</taxon>
        <taxon>Actinomycetes</taxon>
        <taxon>Streptosporangiales</taxon>
        <taxon>Streptosporangiaceae</taxon>
        <taxon>Sphaerisporangium</taxon>
    </lineage>
</organism>
<dbReference type="SMART" id="SM00422">
    <property type="entry name" value="HTH_MERR"/>
    <property type="match status" value="2"/>
</dbReference>
<dbReference type="AlphaFoldDB" id="A0A7W8ZCF4"/>
<reference evidence="3 4" key="1">
    <citation type="submission" date="2020-08" db="EMBL/GenBank/DDBJ databases">
        <title>Sequencing the genomes of 1000 actinobacteria strains.</title>
        <authorList>
            <person name="Klenk H.-P."/>
        </authorList>
    </citation>
    <scope>NUCLEOTIDE SEQUENCE [LARGE SCALE GENOMIC DNA]</scope>
    <source>
        <strain evidence="3 4">DSM 45790</strain>
    </source>
</reference>
<name>A0A7W8ZCF4_9ACTN</name>
<dbReference type="GO" id="GO:0003677">
    <property type="term" value="F:DNA binding"/>
    <property type="evidence" value="ECO:0007669"/>
    <property type="project" value="UniProtKB-KW"/>
</dbReference>
<dbReference type="InterPro" id="IPR000551">
    <property type="entry name" value="MerR-type_HTH_dom"/>
</dbReference>
<evidence type="ECO:0000256" key="1">
    <source>
        <dbReference type="ARBA" id="ARBA00023125"/>
    </source>
</evidence>
<accession>A0A7W8ZCF4</accession>
<dbReference type="RefSeq" id="WP_184617942.1">
    <property type="nucleotide sequence ID" value="NZ_BOOS01000006.1"/>
</dbReference>
<dbReference type="EMBL" id="JACHBR010000003">
    <property type="protein sequence ID" value="MBB5631456.1"/>
    <property type="molecule type" value="Genomic_DNA"/>
</dbReference>
<keyword evidence="4" id="KW-1185">Reference proteome</keyword>
<dbReference type="InterPro" id="IPR009061">
    <property type="entry name" value="DNA-bd_dom_put_sf"/>
</dbReference>
<dbReference type="PROSITE" id="PS50937">
    <property type="entry name" value="HTH_MERR_2"/>
    <property type="match status" value="2"/>
</dbReference>
<dbReference type="Pfam" id="PF00376">
    <property type="entry name" value="MerR"/>
    <property type="match status" value="1"/>
</dbReference>